<keyword evidence="3" id="KW-1185">Reference proteome</keyword>
<dbReference type="InterPro" id="IPR036873">
    <property type="entry name" value="Rhodanese-like_dom_sf"/>
</dbReference>
<evidence type="ECO:0000313" key="2">
    <source>
        <dbReference type="EMBL" id="KAF4506836.1"/>
    </source>
</evidence>
<dbReference type="Gene3D" id="3.40.250.10">
    <property type="entry name" value="Rhodanese-like domain"/>
    <property type="match status" value="1"/>
</dbReference>
<organism evidence="2 3">
    <name type="scientific">Ophiocordyceps sinensis</name>
    <dbReference type="NCBI Taxonomy" id="72228"/>
    <lineage>
        <taxon>Eukaryota</taxon>
        <taxon>Fungi</taxon>
        <taxon>Dikarya</taxon>
        <taxon>Ascomycota</taxon>
        <taxon>Pezizomycotina</taxon>
        <taxon>Sordariomycetes</taxon>
        <taxon>Hypocreomycetidae</taxon>
        <taxon>Hypocreales</taxon>
        <taxon>Ophiocordycipitaceae</taxon>
        <taxon>Ophiocordyceps</taxon>
    </lineage>
</organism>
<dbReference type="InterPro" id="IPR001926">
    <property type="entry name" value="TrpB-like_PALP"/>
</dbReference>
<sequence length="537" mass="58981">MAKHYDTELCVYRGPNAVRDYFDPEIAPPPPLIEIPACLNPHHRDGLRIYAKMMTMHPANNVKAIPATNLLANAVESGKTKTVVEYSSGSTVLSMSLISRAVHGISDVRAFLSNKTSLPKIRLMQLFGIDITLFGGPSQPEPCDERGGIRAAQRLAHESESVINPDQYGNDDNWKAHVKWTGPGIFKQLPEITVICAGMGTAGTMTGLGMFFKDAKPSVFRLGVCTAAGQRVPGPRSKALLSPIKFPYLEAVDQIEEVGESDSYGLSLALTRQGIVCGPSSGFNLKGLLQFIEKRKAAGTLQELAGPDGEIHCVFMCCDLPYQYVDEYFEKLDESHFCTIKNERLLGTDRYRYDDKWERDYSAALQDFFGADKTVVDQVLRQATELELESLAQPKAGTTVIDLRQASDFDQFHLPGSVNMPFVQRGTPSPFSDTDVLEDLWGRLENTFKEPDQKLEALIQGKRVLLVCYDGNSSRVAASVLRAKGCEADCIRGGLKRMAMMGDDAVMVGEEDGKRLRQLVPPAPSHIAMPVSAVKSA</sequence>
<dbReference type="PANTHER" id="PTHR10314">
    <property type="entry name" value="CYSTATHIONINE BETA-SYNTHASE"/>
    <property type="match status" value="1"/>
</dbReference>
<dbReference type="AlphaFoldDB" id="A0A8H4LX35"/>
<protein>
    <recommendedName>
        <fullName evidence="1">Rhodanese domain-containing protein</fullName>
    </recommendedName>
</protein>
<dbReference type="Gene3D" id="3.40.50.1100">
    <property type="match status" value="2"/>
</dbReference>
<dbReference type="SUPFAM" id="SSF53686">
    <property type="entry name" value="Tryptophan synthase beta subunit-like PLP-dependent enzymes"/>
    <property type="match status" value="1"/>
</dbReference>
<dbReference type="InterPro" id="IPR036052">
    <property type="entry name" value="TrpB-like_PALP_sf"/>
</dbReference>
<name>A0A8H4LX35_9HYPO</name>
<dbReference type="SUPFAM" id="SSF52821">
    <property type="entry name" value="Rhodanese/Cell cycle control phosphatase"/>
    <property type="match status" value="1"/>
</dbReference>
<proteinExistence type="predicted"/>
<reference evidence="2 3" key="1">
    <citation type="journal article" date="2020" name="Genome Biol. Evol.">
        <title>A new high-quality draft genome assembly of the Chinese cordyceps Ophiocordyceps sinensis.</title>
        <authorList>
            <person name="Shu R."/>
            <person name="Zhang J."/>
            <person name="Meng Q."/>
            <person name="Zhang H."/>
            <person name="Zhou G."/>
            <person name="Li M."/>
            <person name="Wu P."/>
            <person name="Zhao Y."/>
            <person name="Chen C."/>
            <person name="Qin Q."/>
        </authorList>
    </citation>
    <scope>NUCLEOTIDE SEQUENCE [LARGE SCALE GENOMIC DNA]</scope>
    <source>
        <strain evidence="2 3">IOZ07</strain>
    </source>
</reference>
<dbReference type="Pfam" id="PF00581">
    <property type="entry name" value="Rhodanese"/>
    <property type="match status" value="1"/>
</dbReference>
<evidence type="ECO:0000259" key="1">
    <source>
        <dbReference type="PROSITE" id="PS50206"/>
    </source>
</evidence>
<gene>
    <name evidence="2" type="ORF">G6O67_006877</name>
</gene>
<dbReference type="EMBL" id="JAAVMX010000007">
    <property type="protein sequence ID" value="KAF4506836.1"/>
    <property type="molecule type" value="Genomic_DNA"/>
</dbReference>
<dbReference type="Pfam" id="PF00291">
    <property type="entry name" value="PALP"/>
    <property type="match status" value="1"/>
</dbReference>
<evidence type="ECO:0000313" key="3">
    <source>
        <dbReference type="Proteomes" id="UP000557566"/>
    </source>
</evidence>
<dbReference type="CDD" id="cd00158">
    <property type="entry name" value="RHOD"/>
    <property type="match status" value="1"/>
</dbReference>
<dbReference type="InterPro" id="IPR001763">
    <property type="entry name" value="Rhodanese-like_dom"/>
</dbReference>
<dbReference type="Proteomes" id="UP000557566">
    <property type="component" value="Unassembled WGS sequence"/>
</dbReference>
<dbReference type="FunFam" id="3.40.50.1100:FF:000058">
    <property type="entry name" value="Cysteine synthase B, putative"/>
    <property type="match status" value="1"/>
</dbReference>
<dbReference type="PROSITE" id="PS50206">
    <property type="entry name" value="RHODANESE_3"/>
    <property type="match status" value="1"/>
</dbReference>
<comment type="caution">
    <text evidence="2">The sequence shown here is derived from an EMBL/GenBank/DDBJ whole genome shotgun (WGS) entry which is preliminary data.</text>
</comment>
<feature type="domain" description="Rhodanese" evidence="1">
    <location>
        <begin position="394"/>
        <end position="507"/>
    </location>
</feature>
<dbReference type="InterPro" id="IPR050214">
    <property type="entry name" value="Cys_Synth/Cystath_Beta-Synth"/>
</dbReference>
<accession>A0A8H4LX35</accession>
<dbReference type="OrthoDB" id="10259545at2759"/>
<dbReference type="SMART" id="SM00450">
    <property type="entry name" value="RHOD"/>
    <property type="match status" value="1"/>
</dbReference>